<evidence type="ECO:0000313" key="3">
    <source>
        <dbReference type="Proteomes" id="UP000762676"/>
    </source>
</evidence>
<accession>A0AAV4HZB6</accession>
<feature type="non-terminal residue" evidence="2">
    <location>
        <position position="1"/>
    </location>
</feature>
<evidence type="ECO:0000313" key="2">
    <source>
        <dbReference type="EMBL" id="GFS03334.1"/>
    </source>
</evidence>
<protein>
    <submittedName>
        <fullName evidence="2">Uncharacterized protein</fullName>
    </submittedName>
</protein>
<evidence type="ECO:0000256" key="1">
    <source>
        <dbReference type="SAM" id="MobiDB-lite"/>
    </source>
</evidence>
<sequence>DRTSTTTYQLTRDTAKRFDIDLMTPHDSAKTDDQAEAGTSAGGTLQSDDLPESDTNWTINDQQQQNRVQKSSLTTPALAQSHPSDQDHYT</sequence>
<comment type="caution">
    <text evidence="2">The sequence shown here is derived from an EMBL/GenBank/DDBJ whole genome shotgun (WGS) entry which is preliminary data.</text>
</comment>
<feature type="compositionally biased region" description="Polar residues" evidence="1">
    <location>
        <begin position="42"/>
        <end position="83"/>
    </location>
</feature>
<dbReference type="AlphaFoldDB" id="A0AAV4HZB6"/>
<dbReference type="EMBL" id="BMAT01012991">
    <property type="protein sequence ID" value="GFS03334.1"/>
    <property type="molecule type" value="Genomic_DNA"/>
</dbReference>
<proteinExistence type="predicted"/>
<keyword evidence="3" id="KW-1185">Reference proteome</keyword>
<organism evidence="2 3">
    <name type="scientific">Elysia marginata</name>
    <dbReference type="NCBI Taxonomy" id="1093978"/>
    <lineage>
        <taxon>Eukaryota</taxon>
        <taxon>Metazoa</taxon>
        <taxon>Spiralia</taxon>
        <taxon>Lophotrochozoa</taxon>
        <taxon>Mollusca</taxon>
        <taxon>Gastropoda</taxon>
        <taxon>Heterobranchia</taxon>
        <taxon>Euthyneura</taxon>
        <taxon>Panpulmonata</taxon>
        <taxon>Sacoglossa</taxon>
        <taxon>Placobranchoidea</taxon>
        <taxon>Plakobranchidae</taxon>
        <taxon>Elysia</taxon>
    </lineage>
</organism>
<gene>
    <name evidence="2" type="ORF">ElyMa_006467800</name>
</gene>
<feature type="region of interest" description="Disordered" evidence="1">
    <location>
        <begin position="19"/>
        <end position="90"/>
    </location>
</feature>
<name>A0AAV4HZB6_9GAST</name>
<dbReference type="Proteomes" id="UP000762676">
    <property type="component" value="Unassembled WGS sequence"/>
</dbReference>
<reference evidence="2 3" key="1">
    <citation type="journal article" date="2021" name="Elife">
        <title>Chloroplast acquisition without the gene transfer in kleptoplastic sea slugs, Plakobranchus ocellatus.</title>
        <authorList>
            <person name="Maeda T."/>
            <person name="Takahashi S."/>
            <person name="Yoshida T."/>
            <person name="Shimamura S."/>
            <person name="Takaki Y."/>
            <person name="Nagai Y."/>
            <person name="Toyoda A."/>
            <person name="Suzuki Y."/>
            <person name="Arimoto A."/>
            <person name="Ishii H."/>
            <person name="Satoh N."/>
            <person name="Nishiyama T."/>
            <person name="Hasebe M."/>
            <person name="Maruyama T."/>
            <person name="Minagawa J."/>
            <person name="Obokata J."/>
            <person name="Shigenobu S."/>
        </authorList>
    </citation>
    <scope>NUCLEOTIDE SEQUENCE [LARGE SCALE GENOMIC DNA]</scope>
</reference>